<dbReference type="InterPro" id="IPR000847">
    <property type="entry name" value="LysR_HTH_N"/>
</dbReference>
<sequence length="294" mass="31819">MHNARSVHNGAMQTPDWDDLRFFLALCDAGTLSGAARATGVEHTTVARRIDALETALGAHLFDRFPKGWSLTAAGTALVPYARTLEDGMHALLNAARGASEVAGVVHVSAPPALAACLLAPRLRGPLARLPGVEIDVRAEARTADLMRRQADIALRFARPTSPGLVAKLLTHVDYALYAHADYVASRASAHWEFLGYDEMQPDAPQQEWLDKLRGTRRHALRSNDLLTLLQAAVAGCGVGVFPRYAVAGAPGLVVLAPPCPVRRKLWLVMHGDVRRSPHVRAVADEIIAMFEQE</sequence>
<keyword evidence="2" id="KW-0805">Transcription regulation</keyword>
<evidence type="ECO:0000256" key="3">
    <source>
        <dbReference type="ARBA" id="ARBA00023125"/>
    </source>
</evidence>
<dbReference type="InterPro" id="IPR036390">
    <property type="entry name" value="WH_DNA-bd_sf"/>
</dbReference>
<evidence type="ECO:0000313" key="7">
    <source>
        <dbReference type="Proteomes" id="UP000716322"/>
    </source>
</evidence>
<dbReference type="EMBL" id="JAAQOM010000012">
    <property type="protein sequence ID" value="NIA55955.1"/>
    <property type="molecule type" value="Genomic_DNA"/>
</dbReference>
<evidence type="ECO:0000259" key="5">
    <source>
        <dbReference type="PROSITE" id="PS50931"/>
    </source>
</evidence>
<evidence type="ECO:0000256" key="4">
    <source>
        <dbReference type="ARBA" id="ARBA00023163"/>
    </source>
</evidence>
<feature type="domain" description="HTH lysR-type" evidence="5">
    <location>
        <begin position="15"/>
        <end position="72"/>
    </location>
</feature>
<dbReference type="InterPro" id="IPR050176">
    <property type="entry name" value="LTTR"/>
</dbReference>
<evidence type="ECO:0000256" key="1">
    <source>
        <dbReference type="ARBA" id="ARBA00009437"/>
    </source>
</evidence>
<reference evidence="6 7" key="1">
    <citation type="submission" date="2020-03" db="EMBL/GenBank/DDBJ databases">
        <title>Genome sequence of strain Massilia sp. TW-1.</title>
        <authorList>
            <person name="Chaudhary D.K."/>
        </authorList>
    </citation>
    <scope>NUCLEOTIDE SEQUENCE [LARGE SCALE GENOMIC DNA]</scope>
    <source>
        <strain evidence="6 7">TW-1</strain>
    </source>
</reference>
<keyword evidence="4" id="KW-0804">Transcription</keyword>
<dbReference type="Proteomes" id="UP000716322">
    <property type="component" value="Unassembled WGS sequence"/>
</dbReference>
<dbReference type="Gene3D" id="3.40.190.290">
    <property type="match status" value="1"/>
</dbReference>
<dbReference type="Pfam" id="PF03466">
    <property type="entry name" value="LysR_substrate"/>
    <property type="match status" value="1"/>
</dbReference>
<evidence type="ECO:0000313" key="6">
    <source>
        <dbReference type="EMBL" id="NIA55955.1"/>
    </source>
</evidence>
<dbReference type="SUPFAM" id="SSF53850">
    <property type="entry name" value="Periplasmic binding protein-like II"/>
    <property type="match status" value="1"/>
</dbReference>
<dbReference type="SUPFAM" id="SSF46785">
    <property type="entry name" value="Winged helix' DNA-binding domain"/>
    <property type="match status" value="1"/>
</dbReference>
<dbReference type="Pfam" id="PF00126">
    <property type="entry name" value="HTH_1"/>
    <property type="match status" value="1"/>
</dbReference>
<protein>
    <submittedName>
        <fullName evidence="6">LysR family transcriptional regulator</fullName>
    </submittedName>
</protein>
<name>A0ABX0PEZ5_9BURK</name>
<proteinExistence type="inferred from homology"/>
<gene>
    <name evidence="6" type="ORF">HAV22_20175</name>
</gene>
<dbReference type="PROSITE" id="PS50931">
    <property type="entry name" value="HTH_LYSR"/>
    <property type="match status" value="1"/>
</dbReference>
<dbReference type="InterPro" id="IPR005119">
    <property type="entry name" value="LysR_subst-bd"/>
</dbReference>
<organism evidence="6 7">
    <name type="scientific">Telluria antibiotica</name>
    <dbReference type="NCBI Taxonomy" id="2717319"/>
    <lineage>
        <taxon>Bacteria</taxon>
        <taxon>Pseudomonadati</taxon>
        <taxon>Pseudomonadota</taxon>
        <taxon>Betaproteobacteria</taxon>
        <taxon>Burkholderiales</taxon>
        <taxon>Oxalobacteraceae</taxon>
        <taxon>Telluria group</taxon>
        <taxon>Telluria</taxon>
    </lineage>
</organism>
<dbReference type="PANTHER" id="PTHR30579">
    <property type="entry name" value="TRANSCRIPTIONAL REGULATOR"/>
    <property type="match status" value="1"/>
</dbReference>
<keyword evidence="3" id="KW-0238">DNA-binding</keyword>
<comment type="caution">
    <text evidence="6">The sequence shown here is derived from an EMBL/GenBank/DDBJ whole genome shotgun (WGS) entry which is preliminary data.</text>
</comment>
<dbReference type="Gene3D" id="1.10.10.10">
    <property type="entry name" value="Winged helix-like DNA-binding domain superfamily/Winged helix DNA-binding domain"/>
    <property type="match status" value="1"/>
</dbReference>
<comment type="similarity">
    <text evidence="1">Belongs to the LysR transcriptional regulatory family.</text>
</comment>
<dbReference type="InterPro" id="IPR036388">
    <property type="entry name" value="WH-like_DNA-bd_sf"/>
</dbReference>
<dbReference type="PANTHER" id="PTHR30579:SF3">
    <property type="entry name" value="TRANSCRIPTIONAL REGULATORY PROTEIN"/>
    <property type="match status" value="1"/>
</dbReference>
<keyword evidence="7" id="KW-1185">Reference proteome</keyword>
<accession>A0ABX0PEZ5</accession>
<evidence type="ECO:0000256" key="2">
    <source>
        <dbReference type="ARBA" id="ARBA00023015"/>
    </source>
</evidence>